<organism evidence="1 2">
    <name type="scientific">Candidatus Beckwithbacteria bacterium GW2011_GWB1_47_15</name>
    <dbReference type="NCBI Taxonomy" id="1618371"/>
    <lineage>
        <taxon>Bacteria</taxon>
        <taxon>Candidatus Beckwithiibacteriota</taxon>
    </lineage>
</organism>
<dbReference type="EMBL" id="LCNT01000004">
    <property type="protein sequence ID" value="KKU61138.1"/>
    <property type="molecule type" value="Genomic_DNA"/>
</dbReference>
<proteinExistence type="predicted"/>
<sequence length="225" mass="25041">MMTLGQPEGEIAVTGPVKDYLDLSFKRRLVLDGQEEQVLDFFLGQPPNTIFQIHQVRQGAFEGGVKYSETVIKSYLRSLNDGLVSLNGVELRIGIVPNYGRSGRQGYVLMTPGLDGYQRVVKATAGERKVDLLSSEVCLSRVKTLTRVLKEIKKMELVTGLWSGEKLSRAEELRANLIAELREQIEAYHGGSFNEFRGWALRGVEDAGKEEKAFEGMREVSGSKA</sequence>
<protein>
    <submittedName>
        <fullName evidence="1">Uncharacterized protein</fullName>
    </submittedName>
</protein>
<dbReference type="Proteomes" id="UP000033860">
    <property type="component" value="Unassembled WGS sequence"/>
</dbReference>
<accession>A0A0G1U4A3</accession>
<name>A0A0G1U4A3_9BACT</name>
<evidence type="ECO:0000313" key="1">
    <source>
        <dbReference type="EMBL" id="KKU61138.1"/>
    </source>
</evidence>
<evidence type="ECO:0000313" key="2">
    <source>
        <dbReference type="Proteomes" id="UP000033860"/>
    </source>
</evidence>
<comment type="caution">
    <text evidence="1">The sequence shown here is derived from an EMBL/GenBank/DDBJ whole genome shotgun (WGS) entry which is preliminary data.</text>
</comment>
<dbReference type="AlphaFoldDB" id="A0A0G1U4A3"/>
<gene>
    <name evidence="1" type="ORF">UX85_C0004G0060</name>
</gene>
<reference evidence="1 2" key="1">
    <citation type="journal article" date="2015" name="Nature">
        <title>rRNA introns, odd ribosomes, and small enigmatic genomes across a large radiation of phyla.</title>
        <authorList>
            <person name="Brown C.T."/>
            <person name="Hug L.A."/>
            <person name="Thomas B.C."/>
            <person name="Sharon I."/>
            <person name="Castelle C.J."/>
            <person name="Singh A."/>
            <person name="Wilkins M.J."/>
            <person name="Williams K.H."/>
            <person name="Banfield J.F."/>
        </authorList>
    </citation>
    <scope>NUCLEOTIDE SEQUENCE [LARGE SCALE GENOMIC DNA]</scope>
</reference>